<keyword evidence="2" id="KW-1185">Reference proteome</keyword>
<evidence type="ECO:0000313" key="1">
    <source>
        <dbReference type="EMBL" id="EDY15836.1"/>
    </source>
</evidence>
<dbReference type="InParanoid" id="B4DCK1"/>
<comment type="caution">
    <text evidence="1">The sequence shown here is derived from an EMBL/GenBank/DDBJ whole genome shotgun (WGS) entry which is preliminary data.</text>
</comment>
<dbReference type="STRING" id="497964.CfE428DRAFT_6642"/>
<sequence>MAVAAEPPANFTEYISQLTIGREGSPLKLKRGEAATTKVNFKPPVEILIEAKTHTTNLRIGYAAKQVIFNWEHIGDELRVDGGPAGGKHKSGAGAIPRDKYVLIRWVVTPKKQSIYVDGQLRYEHEGDYSQIDNPVSVFGAEGSEVTVKSIKVRPLPPGTE</sequence>
<gene>
    <name evidence="1" type="ORF">CfE428DRAFT_6642</name>
</gene>
<dbReference type="eggNOG" id="ENOG5033GV9">
    <property type="taxonomic scope" value="Bacteria"/>
</dbReference>
<accession>B4DCK1</accession>
<evidence type="ECO:0000313" key="2">
    <source>
        <dbReference type="Proteomes" id="UP000005824"/>
    </source>
</evidence>
<dbReference type="EMBL" id="ABVL01000052">
    <property type="protein sequence ID" value="EDY15836.1"/>
    <property type="molecule type" value="Genomic_DNA"/>
</dbReference>
<name>B4DCK1_9BACT</name>
<dbReference type="RefSeq" id="WP_006983959.1">
    <property type="nucleotide sequence ID" value="NZ_ABVL01000052.1"/>
</dbReference>
<organism evidence="1 2">
    <name type="scientific">Chthoniobacter flavus Ellin428</name>
    <dbReference type="NCBI Taxonomy" id="497964"/>
    <lineage>
        <taxon>Bacteria</taxon>
        <taxon>Pseudomonadati</taxon>
        <taxon>Verrucomicrobiota</taxon>
        <taxon>Spartobacteria</taxon>
        <taxon>Chthoniobacterales</taxon>
        <taxon>Chthoniobacteraceae</taxon>
        <taxon>Chthoniobacter</taxon>
    </lineage>
</organism>
<reference evidence="1 2" key="1">
    <citation type="journal article" date="2011" name="J. Bacteriol.">
        <title>Genome sequence of Chthoniobacter flavus Ellin428, an aerobic heterotrophic soil bacterium.</title>
        <authorList>
            <person name="Kant R."/>
            <person name="van Passel M.W."/>
            <person name="Palva A."/>
            <person name="Lucas S."/>
            <person name="Lapidus A."/>
            <person name="Glavina Del Rio T."/>
            <person name="Dalin E."/>
            <person name="Tice H."/>
            <person name="Bruce D."/>
            <person name="Goodwin L."/>
            <person name="Pitluck S."/>
            <person name="Larimer F.W."/>
            <person name="Land M.L."/>
            <person name="Hauser L."/>
            <person name="Sangwan P."/>
            <person name="de Vos W.M."/>
            <person name="Janssen P.H."/>
            <person name="Smidt H."/>
        </authorList>
    </citation>
    <scope>NUCLEOTIDE SEQUENCE [LARGE SCALE GENOMIC DNA]</scope>
    <source>
        <strain evidence="1 2">Ellin428</strain>
    </source>
</reference>
<proteinExistence type="predicted"/>
<dbReference type="Proteomes" id="UP000005824">
    <property type="component" value="Unassembled WGS sequence"/>
</dbReference>
<protein>
    <submittedName>
        <fullName evidence="1">Uncharacterized protein</fullName>
    </submittedName>
</protein>
<dbReference type="AlphaFoldDB" id="B4DCK1"/>